<proteinExistence type="predicted"/>
<dbReference type="Proteomes" id="UP001642487">
    <property type="component" value="Chromosome 11"/>
</dbReference>
<evidence type="ECO:0000313" key="1">
    <source>
        <dbReference type="EMBL" id="CAK9313492.1"/>
    </source>
</evidence>
<organism evidence="1 2">
    <name type="scientific">Citrullus colocynthis</name>
    <name type="common">colocynth</name>
    <dbReference type="NCBI Taxonomy" id="252529"/>
    <lineage>
        <taxon>Eukaryota</taxon>
        <taxon>Viridiplantae</taxon>
        <taxon>Streptophyta</taxon>
        <taxon>Embryophyta</taxon>
        <taxon>Tracheophyta</taxon>
        <taxon>Spermatophyta</taxon>
        <taxon>Magnoliopsida</taxon>
        <taxon>eudicotyledons</taxon>
        <taxon>Gunneridae</taxon>
        <taxon>Pentapetalae</taxon>
        <taxon>rosids</taxon>
        <taxon>fabids</taxon>
        <taxon>Cucurbitales</taxon>
        <taxon>Cucurbitaceae</taxon>
        <taxon>Benincaseae</taxon>
        <taxon>Citrullus</taxon>
    </lineage>
</organism>
<sequence length="106" mass="12388">MKGHMIGASQLNSHYGIDLAINECSKLEDLITYHPIILAFNVKIDTYEVIGSNIWWADIWQRLFSFLSLKRSSDHQRRRSDSKRSSFPVTEAKPITPLLQFYLVRY</sequence>
<reference evidence="1 2" key="1">
    <citation type="submission" date="2024-03" db="EMBL/GenBank/DDBJ databases">
        <authorList>
            <person name="Gkanogiannis A."/>
            <person name="Becerra Lopez-Lavalle L."/>
        </authorList>
    </citation>
    <scope>NUCLEOTIDE SEQUENCE [LARGE SCALE GENOMIC DNA]</scope>
</reference>
<name>A0ABP0Y433_9ROSI</name>
<gene>
    <name evidence="1" type="ORF">CITCOLO1_LOCUS5209</name>
</gene>
<keyword evidence="2" id="KW-1185">Reference proteome</keyword>
<dbReference type="EMBL" id="OZ021745">
    <property type="protein sequence ID" value="CAK9313492.1"/>
    <property type="molecule type" value="Genomic_DNA"/>
</dbReference>
<protein>
    <submittedName>
        <fullName evidence="1">Uncharacterized protein</fullName>
    </submittedName>
</protein>
<evidence type="ECO:0000313" key="2">
    <source>
        <dbReference type="Proteomes" id="UP001642487"/>
    </source>
</evidence>
<accession>A0ABP0Y433</accession>